<dbReference type="RefSeq" id="WP_163152314.1">
    <property type="nucleotide sequence ID" value="NZ_VKHP01000020.1"/>
</dbReference>
<evidence type="ECO:0000313" key="2">
    <source>
        <dbReference type="EMBL" id="NEU95777.1"/>
    </source>
</evidence>
<keyword evidence="3" id="KW-1185">Reference proteome</keyword>
<dbReference type="EMBL" id="VKHP01000020">
    <property type="protein sequence ID" value="NEU95777.1"/>
    <property type="molecule type" value="Genomic_DNA"/>
</dbReference>
<dbReference type="InterPro" id="IPR057770">
    <property type="entry name" value="YscD/Y4YQ_C"/>
</dbReference>
<name>A0A6P1BBI4_9BRAD</name>
<reference evidence="2 3" key="1">
    <citation type="journal article" date="2020" name="Arch. Microbiol.">
        <title>Bradyrhizobium uaiense sp. nov., a new highly efficient cowpea symbiont.</title>
        <authorList>
            <person name="Cabral Michel D."/>
            <person name="Azarias Guimaraes A."/>
            <person name="Martins da Costa E."/>
            <person name="Soares de Carvalho T."/>
            <person name="Balsanelli E."/>
            <person name="Willems A."/>
            <person name="Maltempi de Souza E."/>
            <person name="de Souza Moreira F.M."/>
        </authorList>
    </citation>
    <scope>NUCLEOTIDE SEQUENCE [LARGE SCALE GENOMIC DNA]</scope>
    <source>
        <strain evidence="2 3">UFLA 03-164</strain>
    </source>
</reference>
<protein>
    <recommendedName>
        <fullName evidence="1">YscD/Y4YQ C-terminal domain-containing protein</fullName>
    </recommendedName>
</protein>
<feature type="domain" description="YscD/Y4YQ C-terminal" evidence="1">
    <location>
        <begin position="245"/>
        <end position="294"/>
    </location>
</feature>
<accession>A0A6P1BBI4</accession>
<gene>
    <name evidence="2" type="ORF">FNJ47_08030</name>
</gene>
<evidence type="ECO:0000313" key="3">
    <source>
        <dbReference type="Proteomes" id="UP000468531"/>
    </source>
</evidence>
<comment type="caution">
    <text evidence="2">The sequence shown here is derived from an EMBL/GenBank/DDBJ whole genome shotgun (WGS) entry which is preliminary data.</text>
</comment>
<dbReference type="AlphaFoldDB" id="A0A6P1BBI4"/>
<dbReference type="Pfam" id="PF23893">
    <property type="entry name" value="Y4YQ_C"/>
    <property type="match status" value="1"/>
</dbReference>
<evidence type="ECO:0000259" key="1">
    <source>
        <dbReference type="Pfam" id="PF23893"/>
    </source>
</evidence>
<dbReference type="Proteomes" id="UP000468531">
    <property type="component" value="Unassembled WGS sequence"/>
</dbReference>
<proteinExistence type="predicted"/>
<sequence>MNEPHCPRFEVLLGCYSGLTGKVGVGSCLVGSSLDADLIFVEQGLEPHHLRVTPHSNSIEIEALASDVRVEGHETVLPNTPIVVPLPAVLHAGEMSIRWSIEGLEKPGSIDRRRVSLARLAMVVISLAAVGTVSTSFVQTDTATVPSSLPPAADVAPKLALSAPDALATDAAAGLLQEEVHRAGLVGIKIGSGAGVVTADGSITPAALATWQDIQQRFDRDSNGASTLVNAVVVRDEKTPSAVGIQAVWRGSDPYIVIAGQKYFVGALLSNGWTVNGIEEGRVLLSRNGRLAALSY</sequence>
<organism evidence="2 3">
    <name type="scientific">Bradyrhizobium uaiense</name>
    <dbReference type="NCBI Taxonomy" id="2594946"/>
    <lineage>
        <taxon>Bacteria</taxon>
        <taxon>Pseudomonadati</taxon>
        <taxon>Pseudomonadota</taxon>
        <taxon>Alphaproteobacteria</taxon>
        <taxon>Hyphomicrobiales</taxon>
        <taxon>Nitrobacteraceae</taxon>
        <taxon>Bradyrhizobium</taxon>
    </lineage>
</organism>